<dbReference type="InterPro" id="IPR002634">
    <property type="entry name" value="BolA"/>
</dbReference>
<gene>
    <name evidence="2" type="ORF">SAMN04488557_3147</name>
</gene>
<accession>A0A1I7NRX9</accession>
<dbReference type="RefSeq" id="WP_092868663.1">
    <property type="nucleotide sequence ID" value="NZ_FPCH01000003.1"/>
</dbReference>
<dbReference type="PANTHER" id="PTHR46230:SF7">
    <property type="entry name" value="BOLA-LIKE PROTEIN 1"/>
    <property type="match status" value="1"/>
</dbReference>
<sequence>MSVTGRVREKLMIALRPTRLDVINESELHAGHRNSPGTGDSHFRILIVSEVFSGKSRIERHRLINDLLKDELAGGIHALALSPLAPGEPLPKG</sequence>
<dbReference type="GO" id="GO:0016226">
    <property type="term" value="P:iron-sulfur cluster assembly"/>
    <property type="evidence" value="ECO:0007669"/>
    <property type="project" value="TreeGrafter"/>
</dbReference>
<comment type="similarity">
    <text evidence="1">Belongs to the BolA/IbaG family.</text>
</comment>
<evidence type="ECO:0000313" key="2">
    <source>
        <dbReference type="EMBL" id="SFV37406.1"/>
    </source>
</evidence>
<evidence type="ECO:0000313" key="3">
    <source>
        <dbReference type="Proteomes" id="UP000199423"/>
    </source>
</evidence>
<dbReference type="Proteomes" id="UP000199423">
    <property type="component" value="Unassembled WGS sequence"/>
</dbReference>
<dbReference type="OrthoDB" id="9811118at2"/>
<dbReference type="PANTHER" id="PTHR46230">
    <property type="match status" value="1"/>
</dbReference>
<evidence type="ECO:0000256" key="1">
    <source>
        <dbReference type="RuleBase" id="RU003860"/>
    </source>
</evidence>
<dbReference type="EMBL" id="FPCH01000003">
    <property type="protein sequence ID" value="SFV37406.1"/>
    <property type="molecule type" value="Genomic_DNA"/>
</dbReference>
<organism evidence="2 3">
    <name type="scientific">Hyphomicrobium facile</name>
    <dbReference type="NCBI Taxonomy" id="51670"/>
    <lineage>
        <taxon>Bacteria</taxon>
        <taxon>Pseudomonadati</taxon>
        <taxon>Pseudomonadota</taxon>
        <taxon>Alphaproteobacteria</taxon>
        <taxon>Hyphomicrobiales</taxon>
        <taxon>Hyphomicrobiaceae</taxon>
        <taxon>Hyphomicrobium</taxon>
    </lineage>
</organism>
<keyword evidence="3" id="KW-1185">Reference proteome</keyword>
<dbReference type="Gene3D" id="3.30.300.90">
    <property type="entry name" value="BolA-like"/>
    <property type="match status" value="1"/>
</dbReference>
<reference evidence="3" key="1">
    <citation type="submission" date="2016-10" db="EMBL/GenBank/DDBJ databases">
        <authorList>
            <person name="Varghese N."/>
            <person name="Submissions S."/>
        </authorList>
    </citation>
    <scope>NUCLEOTIDE SEQUENCE [LARGE SCALE GENOMIC DNA]</scope>
    <source>
        <strain evidence="3">DSM 1565</strain>
    </source>
</reference>
<dbReference type="STRING" id="51670.SAMN04488557_3147"/>
<dbReference type="PIRSF" id="PIRSF003113">
    <property type="entry name" value="BolA"/>
    <property type="match status" value="1"/>
</dbReference>
<dbReference type="SUPFAM" id="SSF82657">
    <property type="entry name" value="BolA-like"/>
    <property type="match status" value="1"/>
</dbReference>
<name>A0A1I7NRX9_9HYPH</name>
<dbReference type="Pfam" id="PF01722">
    <property type="entry name" value="BolA"/>
    <property type="match status" value="1"/>
</dbReference>
<dbReference type="AlphaFoldDB" id="A0A1I7NRX9"/>
<dbReference type="InterPro" id="IPR036065">
    <property type="entry name" value="BolA-like_sf"/>
</dbReference>
<proteinExistence type="inferred from homology"/>
<protein>
    <submittedName>
        <fullName evidence="2">Transcriptional regulator, BolA protein family</fullName>
    </submittedName>
</protein>